<dbReference type="OrthoDB" id="2151789at2759"/>
<dbReference type="AlphaFoldDB" id="A0A4Z1ESU0"/>
<evidence type="ECO:0000256" key="1">
    <source>
        <dbReference type="ARBA" id="ARBA00005466"/>
    </source>
</evidence>
<reference evidence="6 7" key="1">
    <citation type="submission" date="2017-12" db="EMBL/GenBank/DDBJ databases">
        <title>Comparative genomics of Botrytis spp.</title>
        <authorList>
            <person name="Valero-Jimenez C.A."/>
            <person name="Tapia P."/>
            <person name="Veloso J."/>
            <person name="Silva-Moreno E."/>
            <person name="Staats M."/>
            <person name="Valdes J.H."/>
            <person name="Van Kan J.A.L."/>
        </authorList>
    </citation>
    <scope>NUCLEOTIDE SEQUENCE [LARGE SCALE GENOMIC DNA]</scope>
    <source>
        <strain evidence="6 7">Bt9001</strain>
    </source>
</reference>
<dbReference type="PANTHER" id="PTHR42973:SF22">
    <property type="entry name" value="FAD-BINDING PCMH-TYPE DOMAIN-CONTAINING PROTEIN-RELATED"/>
    <property type="match status" value="1"/>
</dbReference>
<sequence length="517" mass="56524">MTFLCIESEVFCLWYDLVPTATFVPDQHCVLTFRNYFQLHANNKLMVIFRFSNITALQNSLQGKVATHNDPDYQSAQDSYFSAQAQSLFPACIATPITNAEVAKIVEVLVEGGVKFAVRGGGHSLNAGAANIESGVTINLRALNKVEINKEQTLVSIDGGAKWSEVSSVLDALGLATSGGRVADVGVGGLTTGGGISFFSAREGLVCDNVENYEVVLADGSLVNANRLENRNLWQALKGGSNNFGIVTRFDIRTFPQENFLGGCIVYDISTLDSQLKGFADLLKNFDPYAAIMMSISWNQKRNGYSIFNNLEYTKNDTNPKAFKTFLDAKPQYLNTMRISNLADFATEAGKYAAPGLRNQFATTTFGGGLEFLQTVHSIWKSSIPSVSSIVGVNWAMTIQPLPIAVMNQSEEVNFLGLSSSSGPLTLFLLSYNWENIEDDEEITMAAKKLISDINEAARERGVGSEFKYLNYAAGWQNPLRGYGVEGLKKLREIGEIYDPKGVFQTLCEGGFKISKA</sequence>
<keyword evidence="3" id="KW-0274">FAD</keyword>
<dbReference type="Gene3D" id="3.30.465.10">
    <property type="match status" value="1"/>
</dbReference>
<evidence type="ECO:0000256" key="4">
    <source>
        <dbReference type="ARBA" id="ARBA00023002"/>
    </source>
</evidence>
<comment type="caution">
    <text evidence="6">The sequence shown here is derived from an EMBL/GenBank/DDBJ whole genome shotgun (WGS) entry which is preliminary data.</text>
</comment>
<dbReference type="InterPro" id="IPR036318">
    <property type="entry name" value="FAD-bd_PCMH-like_sf"/>
</dbReference>
<feature type="domain" description="FAD-binding PCMH-type" evidence="5">
    <location>
        <begin position="86"/>
        <end position="257"/>
    </location>
</feature>
<dbReference type="Pfam" id="PF01565">
    <property type="entry name" value="FAD_binding_4"/>
    <property type="match status" value="1"/>
</dbReference>
<keyword evidence="7" id="KW-1185">Reference proteome</keyword>
<name>A0A4Z1ESU0_9HELO</name>
<organism evidence="6 7">
    <name type="scientific">Botrytis tulipae</name>
    <dbReference type="NCBI Taxonomy" id="87230"/>
    <lineage>
        <taxon>Eukaryota</taxon>
        <taxon>Fungi</taxon>
        <taxon>Dikarya</taxon>
        <taxon>Ascomycota</taxon>
        <taxon>Pezizomycotina</taxon>
        <taxon>Leotiomycetes</taxon>
        <taxon>Helotiales</taxon>
        <taxon>Sclerotiniaceae</taxon>
        <taxon>Botrytis</taxon>
    </lineage>
</organism>
<dbReference type="InterPro" id="IPR006094">
    <property type="entry name" value="Oxid_FAD_bind_N"/>
</dbReference>
<comment type="similarity">
    <text evidence="1">Belongs to the oxygen-dependent FAD-linked oxidoreductase family.</text>
</comment>
<dbReference type="EMBL" id="PQXH01000062">
    <property type="protein sequence ID" value="TGO13872.1"/>
    <property type="molecule type" value="Genomic_DNA"/>
</dbReference>
<evidence type="ECO:0000259" key="5">
    <source>
        <dbReference type="PROSITE" id="PS51387"/>
    </source>
</evidence>
<evidence type="ECO:0000313" key="7">
    <source>
        <dbReference type="Proteomes" id="UP000297777"/>
    </source>
</evidence>
<dbReference type="SUPFAM" id="SSF56176">
    <property type="entry name" value="FAD-binding/transporter-associated domain-like"/>
    <property type="match status" value="1"/>
</dbReference>
<evidence type="ECO:0000256" key="2">
    <source>
        <dbReference type="ARBA" id="ARBA00022630"/>
    </source>
</evidence>
<dbReference type="GO" id="GO:0071949">
    <property type="term" value="F:FAD binding"/>
    <property type="evidence" value="ECO:0007669"/>
    <property type="project" value="InterPro"/>
</dbReference>
<dbReference type="PROSITE" id="PS51387">
    <property type="entry name" value="FAD_PCMH"/>
    <property type="match status" value="1"/>
</dbReference>
<dbReference type="Proteomes" id="UP000297777">
    <property type="component" value="Unassembled WGS sequence"/>
</dbReference>
<gene>
    <name evidence="6" type="ORF">BTUL_0062g00460</name>
</gene>
<evidence type="ECO:0000313" key="6">
    <source>
        <dbReference type="EMBL" id="TGO13872.1"/>
    </source>
</evidence>
<proteinExistence type="inferred from homology"/>
<dbReference type="InterPro" id="IPR016166">
    <property type="entry name" value="FAD-bd_PCMH"/>
</dbReference>
<dbReference type="InterPro" id="IPR050416">
    <property type="entry name" value="FAD-linked_Oxidoreductase"/>
</dbReference>
<keyword evidence="2" id="KW-0285">Flavoprotein</keyword>
<dbReference type="InterPro" id="IPR016169">
    <property type="entry name" value="FAD-bd_PCMH_sub2"/>
</dbReference>
<protein>
    <recommendedName>
        <fullName evidence="5">FAD-binding PCMH-type domain-containing protein</fullName>
    </recommendedName>
</protein>
<dbReference type="PANTHER" id="PTHR42973">
    <property type="entry name" value="BINDING OXIDOREDUCTASE, PUTATIVE (AFU_ORTHOLOGUE AFUA_1G17690)-RELATED"/>
    <property type="match status" value="1"/>
</dbReference>
<evidence type="ECO:0000256" key="3">
    <source>
        <dbReference type="ARBA" id="ARBA00022827"/>
    </source>
</evidence>
<accession>A0A4Z1ESU0</accession>
<keyword evidence="4" id="KW-0560">Oxidoreductase</keyword>
<dbReference type="GO" id="GO:0016491">
    <property type="term" value="F:oxidoreductase activity"/>
    <property type="evidence" value="ECO:0007669"/>
    <property type="project" value="UniProtKB-KW"/>
</dbReference>